<evidence type="ECO:0000313" key="1">
    <source>
        <dbReference type="EMBL" id="OAQ61577.1"/>
    </source>
</evidence>
<dbReference type="Pfam" id="PF12296">
    <property type="entry name" value="HsbA"/>
    <property type="match status" value="1"/>
</dbReference>
<dbReference type="AlphaFoldDB" id="A0A179F829"/>
<dbReference type="EMBL" id="LSBJ02000007">
    <property type="protein sequence ID" value="OAQ61577.1"/>
    <property type="molecule type" value="Genomic_DNA"/>
</dbReference>
<proteinExistence type="predicted"/>
<dbReference type="PANTHER" id="PTHR38123">
    <property type="entry name" value="CELL WALL SERINE-THREONINE-RICH GALACTOMANNOPROTEIN MP1 (AFU_ORTHOLOGUE AFUA_4G03240)"/>
    <property type="match status" value="1"/>
</dbReference>
<reference evidence="1 2" key="1">
    <citation type="journal article" date="2016" name="PLoS Pathog.">
        <title>Biosynthesis of antibiotic leucinostatins in bio-control fungus Purpureocillium lilacinum and their inhibition on phytophthora revealed by genome mining.</title>
        <authorList>
            <person name="Wang G."/>
            <person name="Liu Z."/>
            <person name="Lin R."/>
            <person name="Li E."/>
            <person name="Mao Z."/>
            <person name="Ling J."/>
            <person name="Yang Y."/>
            <person name="Yin W.B."/>
            <person name="Xie B."/>
        </authorList>
    </citation>
    <scope>NUCLEOTIDE SEQUENCE [LARGE SCALE GENOMIC DNA]</scope>
    <source>
        <strain evidence="1">170</strain>
    </source>
</reference>
<dbReference type="InterPro" id="IPR021054">
    <property type="entry name" value="Cell_wall_mannoprotein_1"/>
</dbReference>
<keyword evidence="2" id="KW-1185">Reference proteome</keyword>
<dbReference type="Proteomes" id="UP000078397">
    <property type="component" value="Unassembled WGS sequence"/>
</dbReference>
<dbReference type="GeneID" id="28851936"/>
<dbReference type="GO" id="GO:0005576">
    <property type="term" value="C:extracellular region"/>
    <property type="evidence" value="ECO:0007669"/>
    <property type="project" value="TreeGrafter"/>
</dbReference>
<dbReference type="RefSeq" id="XP_018139281.1">
    <property type="nucleotide sequence ID" value="XM_018287942.1"/>
</dbReference>
<sequence length="182" mass="20245">MKLSTPFTLFAAFSGVWSIVIPRHLPIAQVMTDLTKSIRQLDKAFIDFRDDNAHIEPVIKAADHVIATIGNGQKVADQLDPIEIKDAIPLIKPVRTLNKWVKKLLGDMKIRRLQIQTAKACTITHEKVHELNHGSQKLIDTVHGKLKAALARAAAKPFIDGIKKLLEESEAAFSAERCVNED</sequence>
<comment type="caution">
    <text evidence="1">The sequence shown here is derived from an EMBL/GenBank/DDBJ whole genome shotgun (WGS) entry which is preliminary data.</text>
</comment>
<dbReference type="KEGG" id="pchm:VFPPC_09400"/>
<name>A0A179F829_METCM</name>
<organism evidence="1 2">
    <name type="scientific">Pochonia chlamydosporia 170</name>
    <dbReference type="NCBI Taxonomy" id="1380566"/>
    <lineage>
        <taxon>Eukaryota</taxon>
        <taxon>Fungi</taxon>
        <taxon>Dikarya</taxon>
        <taxon>Ascomycota</taxon>
        <taxon>Pezizomycotina</taxon>
        <taxon>Sordariomycetes</taxon>
        <taxon>Hypocreomycetidae</taxon>
        <taxon>Hypocreales</taxon>
        <taxon>Clavicipitaceae</taxon>
        <taxon>Pochonia</taxon>
    </lineage>
</organism>
<dbReference type="PANTHER" id="PTHR38123:SF6">
    <property type="entry name" value="CELL WALL SERINE-THREONINE-RICH GALACTOMANNOPROTEIN MP1 (AFU_ORTHOLOGUE AFUA_4G03240)"/>
    <property type="match status" value="1"/>
</dbReference>
<dbReference type="Gene3D" id="1.20.1280.140">
    <property type="match status" value="1"/>
</dbReference>
<dbReference type="OrthoDB" id="2422134at2759"/>
<evidence type="ECO:0000313" key="2">
    <source>
        <dbReference type="Proteomes" id="UP000078397"/>
    </source>
</evidence>
<dbReference type="STRING" id="1380566.A0A179F829"/>
<accession>A0A179F829</accession>
<protein>
    <submittedName>
        <fullName evidence="1">Hydrophobic surface binding protein A domain-containing protein</fullName>
    </submittedName>
</protein>
<gene>
    <name evidence="1" type="ORF">VFPPC_09400</name>
</gene>